<proteinExistence type="inferred from homology"/>
<dbReference type="GO" id="GO:0004820">
    <property type="term" value="F:glycine-tRNA ligase activity"/>
    <property type="evidence" value="ECO:0007669"/>
    <property type="project" value="UniProtKB-UniRule"/>
</dbReference>
<dbReference type="Pfam" id="PF02092">
    <property type="entry name" value="tRNA_synt_2f"/>
    <property type="match status" value="1"/>
</dbReference>
<evidence type="ECO:0000256" key="4">
    <source>
        <dbReference type="ARBA" id="ARBA00022598"/>
    </source>
</evidence>
<dbReference type="Pfam" id="PF05746">
    <property type="entry name" value="DALR_1"/>
    <property type="match status" value="1"/>
</dbReference>
<keyword evidence="3 10" id="KW-0963">Cytoplasm</keyword>
<keyword evidence="7 10" id="KW-0648">Protein biosynthesis</keyword>
<comment type="caution">
    <text evidence="13">The sequence shown here is derived from an EMBL/GenBank/DDBJ whole genome shotgun (WGS) entry which is preliminary data.</text>
</comment>
<dbReference type="GO" id="GO:0006420">
    <property type="term" value="P:arginyl-tRNA aminoacylation"/>
    <property type="evidence" value="ECO:0007669"/>
    <property type="project" value="InterPro"/>
</dbReference>
<reference evidence="13 14" key="1">
    <citation type="submission" date="2018-11" db="EMBL/GenBank/DDBJ databases">
        <title>Genome sequencing and assembly of Anaerosphaera sp. nov., GS7-6-2.</title>
        <authorList>
            <person name="Rettenmaier R."/>
            <person name="Liebl W."/>
            <person name="Zverlov V."/>
        </authorList>
    </citation>
    <scope>NUCLEOTIDE SEQUENCE [LARGE SCALE GENOMIC DNA]</scope>
    <source>
        <strain evidence="13 14">GS7-6-2</strain>
    </source>
</reference>
<dbReference type="AlphaFoldDB" id="A0A437S898"/>
<feature type="coiled-coil region" evidence="11">
    <location>
        <begin position="15"/>
        <end position="42"/>
    </location>
</feature>
<evidence type="ECO:0000256" key="2">
    <source>
        <dbReference type="ARBA" id="ARBA00008226"/>
    </source>
</evidence>
<dbReference type="SUPFAM" id="SSF109604">
    <property type="entry name" value="HD-domain/PDEase-like"/>
    <property type="match status" value="1"/>
</dbReference>
<evidence type="ECO:0000256" key="7">
    <source>
        <dbReference type="ARBA" id="ARBA00022917"/>
    </source>
</evidence>
<evidence type="ECO:0000259" key="12">
    <source>
        <dbReference type="SMART" id="SM00836"/>
    </source>
</evidence>
<name>A0A437S898_9FIRM</name>
<dbReference type="Proteomes" id="UP000288812">
    <property type="component" value="Unassembled WGS sequence"/>
</dbReference>
<comment type="subunit">
    <text evidence="10">Tetramer of two alpha and two beta subunits.</text>
</comment>
<keyword evidence="5 10" id="KW-0547">Nucleotide-binding</keyword>
<evidence type="ECO:0000256" key="1">
    <source>
        <dbReference type="ARBA" id="ARBA00004496"/>
    </source>
</evidence>
<dbReference type="SMART" id="SM00836">
    <property type="entry name" value="DALR_1"/>
    <property type="match status" value="1"/>
</dbReference>
<keyword evidence="6 10" id="KW-0067">ATP-binding</keyword>
<evidence type="ECO:0000256" key="10">
    <source>
        <dbReference type="HAMAP-Rule" id="MF_00255"/>
    </source>
</evidence>
<feature type="domain" description="DALR anticodon binding" evidence="12">
    <location>
        <begin position="585"/>
        <end position="688"/>
    </location>
</feature>
<dbReference type="PANTHER" id="PTHR30075:SF2">
    <property type="entry name" value="GLYCINE--TRNA LIGASE, CHLOROPLASTIC_MITOCHONDRIAL 2"/>
    <property type="match status" value="1"/>
</dbReference>
<dbReference type="InterPro" id="IPR006194">
    <property type="entry name" value="Gly-tRNA-synth_heterodimer"/>
</dbReference>
<protein>
    <recommendedName>
        <fullName evidence="10">Glycine--tRNA ligase beta subunit</fullName>
        <ecNumber evidence="10">6.1.1.14</ecNumber>
    </recommendedName>
    <alternativeName>
        <fullName evidence="10">Glycyl-tRNA synthetase beta subunit</fullName>
        <shortName evidence="10">GlyRS</shortName>
    </alternativeName>
</protein>
<dbReference type="GO" id="GO:0005524">
    <property type="term" value="F:ATP binding"/>
    <property type="evidence" value="ECO:0007669"/>
    <property type="project" value="UniProtKB-UniRule"/>
</dbReference>
<comment type="similarity">
    <text evidence="2 10">Belongs to the class-II aminoacyl-tRNA synthetase family.</text>
</comment>
<evidence type="ECO:0000256" key="6">
    <source>
        <dbReference type="ARBA" id="ARBA00022840"/>
    </source>
</evidence>
<gene>
    <name evidence="10" type="primary">glyS</name>
    <name evidence="13" type="ORF">EF514_03350</name>
</gene>
<evidence type="ECO:0000256" key="5">
    <source>
        <dbReference type="ARBA" id="ARBA00022741"/>
    </source>
</evidence>
<keyword evidence="8 10" id="KW-0030">Aminoacyl-tRNA synthetase</keyword>
<evidence type="ECO:0000256" key="3">
    <source>
        <dbReference type="ARBA" id="ARBA00022490"/>
    </source>
</evidence>
<dbReference type="RefSeq" id="WP_127723819.1">
    <property type="nucleotide sequence ID" value="NZ_RLIH01000003.1"/>
</dbReference>
<comment type="catalytic activity">
    <reaction evidence="9 10">
        <text>tRNA(Gly) + glycine + ATP = glycyl-tRNA(Gly) + AMP + diphosphate</text>
        <dbReference type="Rhea" id="RHEA:16013"/>
        <dbReference type="Rhea" id="RHEA-COMP:9664"/>
        <dbReference type="Rhea" id="RHEA-COMP:9683"/>
        <dbReference type="ChEBI" id="CHEBI:30616"/>
        <dbReference type="ChEBI" id="CHEBI:33019"/>
        <dbReference type="ChEBI" id="CHEBI:57305"/>
        <dbReference type="ChEBI" id="CHEBI:78442"/>
        <dbReference type="ChEBI" id="CHEBI:78522"/>
        <dbReference type="ChEBI" id="CHEBI:456215"/>
        <dbReference type="EC" id="6.1.1.14"/>
    </reaction>
</comment>
<dbReference type="HAMAP" id="MF_00255">
    <property type="entry name" value="Gly_tRNA_synth_beta"/>
    <property type="match status" value="1"/>
</dbReference>
<dbReference type="InterPro" id="IPR015944">
    <property type="entry name" value="Gly-tRNA-synth_bsu"/>
</dbReference>
<evidence type="ECO:0000313" key="14">
    <source>
        <dbReference type="Proteomes" id="UP000288812"/>
    </source>
</evidence>
<keyword evidence="4 10" id="KW-0436">Ligase</keyword>
<organism evidence="13 14">
    <name type="scientific">Anaerosphaera multitolerans</name>
    <dbReference type="NCBI Taxonomy" id="2487351"/>
    <lineage>
        <taxon>Bacteria</taxon>
        <taxon>Bacillati</taxon>
        <taxon>Bacillota</taxon>
        <taxon>Tissierellia</taxon>
        <taxon>Tissierellales</taxon>
        <taxon>Peptoniphilaceae</taxon>
        <taxon>Anaerosphaera</taxon>
    </lineage>
</organism>
<dbReference type="EC" id="6.1.1.14" evidence="10"/>
<dbReference type="NCBIfam" id="TIGR00211">
    <property type="entry name" value="glyS"/>
    <property type="match status" value="1"/>
</dbReference>
<dbReference type="InterPro" id="IPR008909">
    <property type="entry name" value="DALR_anticod-bd"/>
</dbReference>
<evidence type="ECO:0000256" key="8">
    <source>
        <dbReference type="ARBA" id="ARBA00023146"/>
    </source>
</evidence>
<evidence type="ECO:0000313" key="13">
    <source>
        <dbReference type="EMBL" id="RVU55319.1"/>
    </source>
</evidence>
<comment type="subcellular location">
    <subcellularLocation>
        <location evidence="1 10">Cytoplasm</location>
    </subcellularLocation>
</comment>
<sequence length="691" mass="79575">MNKYLLEIGVEELPARFVELAIEQLKQKAEKLLKENQIDFKELEVYATPRRLSLIIDDVKLYQEDINLEVKGPSKKLSFDEEGNPTKPLLGFMKGQGVNLEDIVFKEFKNEEYVYANIHKKGESFANIINKNAAELIKSINFPKNMKWGGKNIKFARPIRWIVSLLNDEVVEFDFENIPVSNVTRGHRFLGKSNIVIDSVDNYEAKLKENFVILNQEERKEIIKYDSKKLARSLGGEIHEDPALLEELTYIVEYPNPIVGSIKEEYLQLPKEVITTPMRDHQRYMPVYDSNGELLPYFITIRNGNDDYKEIVVAGNEKVLDARLEDAKFFYNEDISKPLEDYIDALKGVMFQDKLGTMYDKSIRIGKLSEKIGQDLEIANEAFETLKRASKLSKADLTTKMVQEFTELQGRMGSIYAEKSGESDIVCQAIFEQYLPRYSHDELPKSTTGSILAIADKLDTIVGLFSIDLIPTGSQDPFGLRRSAIGIINIIEDNKWELSLDEIIDYSMYIYIEDKELAFDSGKVKDSILEFFRGRIKTMLQERNIRYDIIDSIINSEESTIVDIFEKSLILNEYFSVDRDDLVDALVRVHNISKNFEDGVLKEELLLEKEEKELFKAKSEILPKVTEKINQGQYNLALDNLNELVSPINNFFDNIMILVEDEKIKNNRLALIKEVDDIANRIFDVEKIVTS</sequence>
<dbReference type="PROSITE" id="PS50861">
    <property type="entry name" value="AA_TRNA_LIGASE_II_GLYAB"/>
    <property type="match status" value="1"/>
</dbReference>
<dbReference type="OrthoDB" id="9775440at2"/>
<keyword evidence="11" id="KW-0175">Coiled coil</keyword>
<evidence type="ECO:0000256" key="11">
    <source>
        <dbReference type="SAM" id="Coils"/>
    </source>
</evidence>
<dbReference type="PANTHER" id="PTHR30075">
    <property type="entry name" value="GLYCYL-TRNA SYNTHETASE"/>
    <property type="match status" value="1"/>
</dbReference>
<dbReference type="EMBL" id="RLIH01000003">
    <property type="protein sequence ID" value="RVU55319.1"/>
    <property type="molecule type" value="Genomic_DNA"/>
</dbReference>
<dbReference type="PRINTS" id="PR01045">
    <property type="entry name" value="TRNASYNTHGB"/>
</dbReference>
<dbReference type="GO" id="GO:0006426">
    <property type="term" value="P:glycyl-tRNA aminoacylation"/>
    <property type="evidence" value="ECO:0007669"/>
    <property type="project" value="UniProtKB-UniRule"/>
</dbReference>
<accession>A0A437S898</accession>
<dbReference type="GO" id="GO:0004814">
    <property type="term" value="F:arginine-tRNA ligase activity"/>
    <property type="evidence" value="ECO:0007669"/>
    <property type="project" value="InterPro"/>
</dbReference>
<evidence type="ECO:0000256" key="9">
    <source>
        <dbReference type="ARBA" id="ARBA00047937"/>
    </source>
</evidence>
<keyword evidence="14" id="KW-1185">Reference proteome</keyword>
<dbReference type="GO" id="GO:0005829">
    <property type="term" value="C:cytosol"/>
    <property type="evidence" value="ECO:0007669"/>
    <property type="project" value="TreeGrafter"/>
</dbReference>